<dbReference type="Proteomes" id="UP000681722">
    <property type="component" value="Unassembled WGS sequence"/>
</dbReference>
<keyword evidence="3" id="KW-1185">Reference proteome</keyword>
<dbReference type="Proteomes" id="UP000663829">
    <property type="component" value="Unassembled WGS sequence"/>
</dbReference>
<protein>
    <submittedName>
        <fullName evidence="1">Uncharacterized protein</fullName>
    </submittedName>
</protein>
<name>A0A815JB93_9BILA</name>
<evidence type="ECO:0000313" key="1">
    <source>
        <dbReference type="EMBL" id="CAF1380011.1"/>
    </source>
</evidence>
<evidence type="ECO:0000313" key="3">
    <source>
        <dbReference type="Proteomes" id="UP000663829"/>
    </source>
</evidence>
<proteinExistence type="predicted"/>
<comment type="caution">
    <text evidence="1">The sequence shown here is derived from an EMBL/GenBank/DDBJ whole genome shotgun (WGS) entry which is preliminary data.</text>
</comment>
<sequence>MNFRRKYDEVLVEKHRFHLKNTGIDQIKNFIKQNYVNVGIAFDKNFNRKLVTLNKIISINYVVNKLNGYINIDTDKNDLLYDDRSNLINYDIRIYAYDIENKQIQMDNCSYNYDLYCNSISVTCIDGRNTTFIMDPFGYFGFDILTEIPSNGNISNYLNGRNAGLLVLQTNDIKFYFNFAGYFNSATALLNPSAGSWRGLGNAVVGGAITGTDIVLGGIIGTQFRTAAGLATIFTVGFVGVFAGNWHESLESIFLQKV</sequence>
<accession>A0A815JB93</accession>
<organism evidence="1 3">
    <name type="scientific">Didymodactylos carnosus</name>
    <dbReference type="NCBI Taxonomy" id="1234261"/>
    <lineage>
        <taxon>Eukaryota</taxon>
        <taxon>Metazoa</taxon>
        <taxon>Spiralia</taxon>
        <taxon>Gnathifera</taxon>
        <taxon>Rotifera</taxon>
        <taxon>Eurotatoria</taxon>
        <taxon>Bdelloidea</taxon>
        <taxon>Philodinida</taxon>
        <taxon>Philodinidae</taxon>
        <taxon>Didymodactylos</taxon>
    </lineage>
</organism>
<reference evidence="1" key="1">
    <citation type="submission" date="2021-02" db="EMBL/GenBank/DDBJ databases">
        <authorList>
            <person name="Nowell W R."/>
        </authorList>
    </citation>
    <scope>NUCLEOTIDE SEQUENCE</scope>
</reference>
<evidence type="ECO:0000313" key="2">
    <source>
        <dbReference type="EMBL" id="CAF4274083.1"/>
    </source>
</evidence>
<dbReference type="EMBL" id="CAJOBC010080917">
    <property type="protein sequence ID" value="CAF4274083.1"/>
    <property type="molecule type" value="Genomic_DNA"/>
</dbReference>
<dbReference type="EMBL" id="CAJNOQ010016389">
    <property type="protein sequence ID" value="CAF1380011.1"/>
    <property type="molecule type" value="Genomic_DNA"/>
</dbReference>
<gene>
    <name evidence="1" type="ORF">GPM918_LOCUS32280</name>
    <name evidence="2" type="ORF">SRO942_LOCUS32952</name>
</gene>
<dbReference type="AlphaFoldDB" id="A0A815JB93"/>